<sequence length="136" mass="15643">MKTTIAILTTTLLISCSNSLEEKEQTLELSYIAWACDCANWATSEDIQKYNDTEEDALAEQSIFIEPADKSLILPDTLGYSMDIIKFTGHFYKKKGFPKEYSSQEKPDKARVFRYTKYQVIRSNYRESKIDTSAQP</sequence>
<dbReference type="OrthoDB" id="1452259at2"/>
<accession>A0A1V9FQQ7</accession>
<name>A0A1V9FQQ7_9BACT</name>
<comment type="caution">
    <text evidence="1">The sequence shown here is derived from an EMBL/GenBank/DDBJ whole genome shotgun (WGS) entry which is preliminary data.</text>
</comment>
<organism evidence="1 2">
    <name type="scientific">Niastella vici</name>
    <dbReference type="NCBI Taxonomy" id="1703345"/>
    <lineage>
        <taxon>Bacteria</taxon>
        <taxon>Pseudomonadati</taxon>
        <taxon>Bacteroidota</taxon>
        <taxon>Chitinophagia</taxon>
        <taxon>Chitinophagales</taxon>
        <taxon>Chitinophagaceae</taxon>
        <taxon>Niastella</taxon>
    </lineage>
</organism>
<dbReference type="Proteomes" id="UP000192796">
    <property type="component" value="Unassembled WGS sequence"/>
</dbReference>
<evidence type="ECO:0000313" key="2">
    <source>
        <dbReference type="Proteomes" id="UP000192796"/>
    </source>
</evidence>
<evidence type="ECO:0008006" key="3">
    <source>
        <dbReference type="Google" id="ProtNLM"/>
    </source>
</evidence>
<evidence type="ECO:0000313" key="1">
    <source>
        <dbReference type="EMBL" id="OQP60705.1"/>
    </source>
</evidence>
<reference evidence="1 2" key="1">
    <citation type="submission" date="2016-03" db="EMBL/GenBank/DDBJ databases">
        <title>Niastella vici sp. nov., isolated from farmland soil.</title>
        <authorList>
            <person name="Chen L."/>
            <person name="Wang D."/>
            <person name="Yang S."/>
            <person name="Wang G."/>
        </authorList>
    </citation>
    <scope>NUCLEOTIDE SEQUENCE [LARGE SCALE GENOMIC DNA]</scope>
    <source>
        <strain evidence="1 2">DJ57</strain>
    </source>
</reference>
<dbReference type="PROSITE" id="PS51257">
    <property type="entry name" value="PROKAR_LIPOPROTEIN"/>
    <property type="match status" value="1"/>
</dbReference>
<dbReference type="EMBL" id="LVYD01000059">
    <property type="protein sequence ID" value="OQP60705.1"/>
    <property type="molecule type" value="Genomic_DNA"/>
</dbReference>
<dbReference type="AlphaFoldDB" id="A0A1V9FQQ7"/>
<protein>
    <recommendedName>
        <fullName evidence="3">Lipoprotein</fullName>
    </recommendedName>
</protein>
<dbReference type="RefSeq" id="WP_081152543.1">
    <property type="nucleotide sequence ID" value="NZ_LVYD01000059.1"/>
</dbReference>
<keyword evidence="2" id="KW-1185">Reference proteome</keyword>
<gene>
    <name evidence="1" type="ORF">A3860_32415</name>
</gene>
<proteinExistence type="predicted"/>